<feature type="domain" description="Aminotransferase class I/classII large" evidence="9">
    <location>
        <begin position="156"/>
        <end position="498"/>
    </location>
</feature>
<dbReference type="GO" id="GO:0017059">
    <property type="term" value="C:serine palmitoyltransferase complex"/>
    <property type="evidence" value="ECO:0007669"/>
    <property type="project" value="TreeGrafter"/>
</dbReference>
<dbReference type="InterPro" id="IPR015421">
    <property type="entry name" value="PyrdxlP-dep_Trfase_major"/>
</dbReference>
<comment type="cofactor">
    <cofactor evidence="1 7">
        <name>pyridoxal 5'-phosphate</name>
        <dbReference type="ChEBI" id="CHEBI:597326"/>
    </cofactor>
</comment>
<evidence type="ECO:0000313" key="11">
    <source>
        <dbReference type="Proteomes" id="UP000232875"/>
    </source>
</evidence>
<gene>
    <name evidence="10" type="primary">LCB2</name>
    <name evidence="10" type="ORF">MVES_001580</name>
</gene>
<dbReference type="SUPFAM" id="SSF53383">
    <property type="entry name" value="PLP-dependent transferases"/>
    <property type="match status" value="1"/>
</dbReference>
<keyword evidence="8" id="KW-0812">Transmembrane</keyword>
<dbReference type="InterPro" id="IPR050087">
    <property type="entry name" value="AON_synthase_class-II"/>
</dbReference>
<dbReference type="EMBL" id="KZ454989">
    <property type="protein sequence ID" value="PKI84559.1"/>
    <property type="molecule type" value="Genomic_DNA"/>
</dbReference>
<dbReference type="Gene3D" id="3.40.640.10">
    <property type="entry name" value="Type I PLP-dependent aspartate aminotransferase-like (Major domain)"/>
    <property type="match status" value="1"/>
</dbReference>
<name>A0A2N1JDE6_9BASI</name>
<dbReference type="InterPro" id="IPR004839">
    <property type="entry name" value="Aminotransferase_I/II_large"/>
</dbReference>
<dbReference type="InterPro" id="IPR015424">
    <property type="entry name" value="PyrdxlP-dep_Trfase"/>
</dbReference>
<evidence type="ECO:0000256" key="6">
    <source>
        <dbReference type="ARBA" id="ARBA00048528"/>
    </source>
</evidence>
<dbReference type="PANTHER" id="PTHR13693:SF3">
    <property type="entry name" value="LD36009P"/>
    <property type="match status" value="1"/>
</dbReference>
<dbReference type="GO" id="GO:0030170">
    <property type="term" value="F:pyridoxal phosphate binding"/>
    <property type="evidence" value="ECO:0007669"/>
    <property type="project" value="InterPro"/>
</dbReference>
<evidence type="ECO:0000256" key="5">
    <source>
        <dbReference type="ARBA" id="ARBA00022898"/>
    </source>
</evidence>
<keyword evidence="4" id="KW-0808">Transferase</keyword>
<dbReference type="PROSITE" id="PS00599">
    <property type="entry name" value="AA_TRANSFER_CLASS_2"/>
    <property type="match status" value="1"/>
</dbReference>
<evidence type="ECO:0000256" key="8">
    <source>
        <dbReference type="SAM" id="Phobius"/>
    </source>
</evidence>
<accession>A0A2N1JDE6</accession>
<evidence type="ECO:0000313" key="10">
    <source>
        <dbReference type="EMBL" id="PKI84559.1"/>
    </source>
</evidence>
<comment type="catalytic activity">
    <reaction evidence="6">
        <text>L-serine + hexadecanoyl-CoA + H(+) = 3-oxosphinganine + CO2 + CoA</text>
        <dbReference type="Rhea" id="RHEA:14761"/>
        <dbReference type="ChEBI" id="CHEBI:15378"/>
        <dbReference type="ChEBI" id="CHEBI:16526"/>
        <dbReference type="ChEBI" id="CHEBI:33384"/>
        <dbReference type="ChEBI" id="CHEBI:57287"/>
        <dbReference type="ChEBI" id="CHEBI:57379"/>
        <dbReference type="ChEBI" id="CHEBI:58299"/>
        <dbReference type="EC" id="2.3.1.50"/>
    </reaction>
</comment>
<keyword evidence="11" id="KW-1185">Reference proteome</keyword>
<protein>
    <recommendedName>
        <fullName evidence="3">serine C-palmitoyltransferase</fullName>
        <ecNumber evidence="3">2.3.1.50</ecNumber>
    </recommendedName>
</protein>
<evidence type="ECO:0000256" key="1">
    <source>
        <dbReference type="ARBA" id="ARBA00001933"/>
    </source>
</evidence>
<dbReference type="GO" id="GO:0004758">
    <property type="term" value="F:serine C-palmitoyltransferase activity"/>
    <property type="evidence" value="ECO:0007669"/>
    <property type="project" value="UniProtKB-EC"/>
</dbReference>
<dbReference type="InterPro" id="IPR001917">
    <property type="entry name" value="Aminotrans_II_pyridoxalP_BS"/>
</dbReference>
<dbReference type="InterPro" id="IPR015422">
    <property type="entry name" value="PyrdxlP-dep_Trfase_small"/>
</dbReference>
<proteinExistence type="inferred from homology"/>
<dbReference type="Gene3D" id="3.90.1150.10">
    <property type="entry name" value="Aspartate Aminotransferase, domain 1"/>
    <property type="match status" value="2"/>
</dbReference>
<dbReference type="GO" id="GO:0046513">
    <property type="term" value="P:ceramide biosynthetic process"/>
    <property type="evidence" value="ECO:0007669"/>
    <property type="project" value="TreeGrafter"/>
</dbReference>
<evidence type="ECO:0000256" key="3">
    <source>
        <dbReference type="ARBA" id="ARBA00013220"/>
    </source>
</evidence>
<dbReference type="EC" id="2.3.1.50" evidence="3"/>
<dbReference type="GO" id="GO:0016020">
    <property type="term" value="C:membrane"/>
    <property type="evidence" value="ECO:0007669"/>
    <property type="project" value="GOC"/>
</dbReference>
<keyword evidence="8" id="KW-0472">Membrane</keyword>
<dbReference type="Pfam" id="PF00155">
    <property type="entry name" value="Aminotran_1_2"/>
    <property type="match status" value="1"/>
</dbReference>
<keyword evidence="5 7" id="KW-0663">Pyridoxal phosphate</keyword>
<organism evidence="10 11">
    <name type="scientific">Malassezia vespertilionis</name>
    <dbReference type="NCBI Taxonomy" id="2020962"/>
    <lineage>
        <taxon>Eukaryota</taxon>
        <taxon>Fungi</taxon>
        <taxon>Dikarya</taxon>
        <taxon>Basidiomycota</taxon>
        <taxon>Ustilaginomycotina</taxon>
        <taxon>Malasseziomycetes</taxon>
        <taxon>Malasseziales</taxon>
        <taxon>Malasseziaceae</taxon>
        <taxon>Malassezia</taxon>
    </lineage>
</organism>
<keyword evidence="8" id="KW-1133">Transmembrane helix</keyword>
<dbReference type="AlphaFoldDB" id="A0A2N1JDE6"/>
<evidence type="ECO:0000259" key="9">
    <source>
        <dbReference type="Pfam" id="PF00155"/>
    </source>
</evidence>
<evidence type="ECO:0000256" key="4">
    <source>
        <dbReference type="ARBA" id="ARBA00022679"/>
    </source>
</evidence>
<reference evidence="10 11" key="1">
    <citation type="submission" date="2017-10" db="EMBL/GenBank/DDBJ databases">
        <title>A novel species of cold-tolerant Malassezia isolated from bats.</title>
        <authorList>
            <person name="Lorch J.M."/>
            <person name="Palmer J.M."/>
            <person name="Vanderwolf K.J."/>
            <person name="Schmidt K.Z."/>
            <person name="Verant M.L."/>
            <person name="Weller T.J."/>
            <person name="Blehert D.S."/>
        </authorList>
    </citation>
    <scope>NUCLEOTIDE SEQUENCE [LARGE SCALE GENOMIC DNA]</scope>
    <source>
        <strain evidence="10 11">NWHC:44797-103</strain>
    </source>
</reference>
<dbReference type="PANTHER" id="PTHR13693">
    <property type="entry name" value="CLASS II AMINOTRANSFERASE/8-AMINO-7-OXONONANOATE SYNTHASE"/>
    <property type="match status" value="1"/>
</dbReference>
<dbReference type="STRING" id="2020962.A0A2N1JDE6"/>
<feature type="transmembrane region" description="Helical" evidence="8">
    <location>
        <begin position="56"/>
        <end position="76"/>
    </location>
</feature>
<evidence type="ECO:0000256" key="2">
    <source>
        <dbReference type="ARBA" id="ARBA00008392"/>
    </source>
</evidence>
<dbReference type="GeneID" id="80901186"/>
<comment type="similarity">
    <text evidence="2 7">Belongs to the class-II pyridoxal-phosphate-dependent aminotransferase family.</text>
</comment>
<dbReference type="OrthoDB" id="65434at2759"/>
<sequence length="620" mass="68482">MSAENGAPDQSSIGALVAESKLQHSEFGHCSNPVYRWRSSYDEDKPFTNENDSPSYTTVLSTYICYIALIIMGHIADYFGKRFYKKDFINLRERDGYAALNSDFDSFFTRRLKVRLDYCFDRPVTGVCGRTVITLDRGTKDFGHSYQLTGGKTRALNVSAYNYLGFAQSHGECADAVDKGLNLYGISSGGTRLGGGYLDLQKQAEQLVARFLRVDDAMLVSMGYATNSTTIPAVAGPGTLIISDELNHTSLRAGVRISGASIRTYKHADLSGLEELLRESISQGQPRSHRPWKKILLLVEGLYSMEGTIVNLPKVIELAKRYKVYLYVDEAHSIGALGPQGGGVCDYFGINRDLVDIHMGTFTKSFGAVGGYIAGRKELIDRIRMKNHANVYAETMSPPVLVQIIATIAAIMRVGQSQETMALMPRWMSFSADFLAGVEGQHRLERLAFNARYLNHGLRKLGFIVWGSRDSPVVPLLLFQPGKMNAFSVAMLNRHMALPPSVRWEAEDKDWNGATLEHSNVHVSNERGEKVLPRRPPIVVVVVAYPATPLISSRVRFCVSASHTKQDIDDVLLACDEIGNALALKYSSGGPGGCWSLEKVISHPLELVSWNGTDFFPEPA</sequence>
<dbReference type="CDD" id="cd06454">
    <property type="entry name" value="KBL_like"/>
    <property type="match status" value="1"/>
</dbReference>
<dbReference type="GO" id="GO:0046512">
    <property type="term" value="P:sphingosine biosynthetic process"/>
    <property type="evidence" value="ECO:0007669"/>
    <property type="project" value="TreeGrafter"/>
</dbReference>
<dbReference type="RefSeq" id="XP_056062495.1">
    <property type="nucleotide sequence ID" value="XM_056206520.1"/>
</dbReference>
<dbReference type="Proteomes" id="UP000232875">
    <property type="component" value="Unassembled WGS sequence"/>
</dbReference>
<evidence type="ECO:0000256" key="7">
    <source>
        <dbReference type="RuleBase" id="RU003693"/>
    </source>
</evidence>